<feature type="compositionally biased region" description="Polar residues" evidence="1">
    <location>
        <begin position="1"/>
        <end position="15"/>
    </location>
</feature>
<evidence type="ECO:0000259" key="2">
    <source>
        <dbReference type="PROSITE" id="PS50003"/>
    </source>
</evidence>
<dbReference type="InterPro" id="IPR001849">
    <property type="entry name" value="PH_domain"/>
</dbReference>
<dbReference type="GO" id="GO:1902657">
    <property type="term" value="P:protein localization to prospore membrane"/>
    <property type="evidence" value="ECO:0007669"/>
    <property type="project" value="InterPro"/>
</dbReference>
<reference evidence="3 4" key="1">
    <citation type="submission" date="2018-02" db="EMBL/GenBank/DDBJ databases">
        <title>The genomes of Aspergillus section Nigri reveals drivers in fungal speciation.</title>
        <authorList>
            <consortium name="DOE Joint Genome Institute"/>
            <person name="Vesth T.C."/>
            <person name="Nybo J."/>
            <person name="Theobald S."/>
            <person name="Brandl J."/>
            <person name="Frisvad J.C."/>
            <person name="Nielsen K.F."/>
            <person name="Lyhne E.K."/>
            <person name="Kogle M.E."/>
            <person name="Kuo A."/>
            <person name="Riley R."/>
            <person name="Clum A."/>
            <person name="Nolan M."/>
            <person name="Lipzen A."/>
            <person name="Salamov A."/>
            <person name="Henrissat B."/>
            <person name="Wiebenga A."/>
            <person name="De vries R.P."/>
            <person name="Grigoriev I.V."/>
            <person name="Mortensen U.H."/>
            <person name="Andersen M.R."/>
            <person name="Baker S.E."/>
        </authorList>
    </citation>
    <scope>NUCLEOTIDE SEQUENCE [LARGE SCALE GENOMIC DNA]</scope>
    <source>
        <strain evidence="3 4">CBS 115571</strain>
    </source>
</reference>
<dbReference type="InterPro" id="IPR040345">
    <property type="entry name" value="Mug56/Spo71"/>
</dbReference>
<dbReference type="InterPro" id="IPR039486">
    <property type="entry name" value="Mug56/Spo71_PH"/>
</dbReference>
<dbReference type="Pfam" id="PF15404">
    <property type="entry name" value="PH_4"/>
    <property type="match status" value="1"/>
</dbReference>
<feature type="compositionally biased region" description="Acidic residues" evidence="1">
    <location>
        <begin position="102"/>
        <end position="128"/>
    </location>
</feature>
<dbReference type="SMART" id="SM01316">
    <property type="entry name" value="Spo7_2_N"/>
    <property type="match status" value="1"/>
</dbReference>
<feature type="region of interest" description="Disordered" evidence="1">
    <location>
        <begin position="758"/>
        <end position="786"/>
    </location>
</feature>
<dbReference type="EMBL" id="KZ825118">
    <property type="protein sequence ID" value="PYI21290.1"/>
    <property type="molecule type" value="Genomic_DNA"/>
</dbReference>
<feature type="domain" description="PH" evidence="2">
    <location>
        <begin position="891"/>
        <end position="1062"/>
    </location>
</feature>
<feature type="region of interest" description="Disordered" evidence="1">
    <location>
        <begin position="102"/>
        <end position="303"/>
    </location>
</feature>
<keyword evidence="4" id="KW-1185">Reference proteome</keyword>
<dbReference type="SMART" id="SM00233">
    <property type="entry name" value="PH"/>
    <property type="match status" value="2"/>
</dbReference>
<organism evidence="3 4">
    <name type="scientific">Aspergillus violaceofuscus (strain CBS 115571)</name>
    <dbReference type="NCBI Taxonomy" id="1450538"/>
    <lineage>
        <taxon>Eukaryota</taxon>
        <taxon>Fungi</taxon>
        <taxon>Dikarya</taxon>
        <taxon>Ascomycota</taxon>
        <taxon>Pezizomycotina</taxon>
        <taxon>Eurotiomycetes</taxon>
        <taxon>Eurotiomycetidae</taxon>
        <taxon>Eurotiales</taxon>
        <taxon>Aspergillaceae</taxon>
        <taxon>Aspergillus</taxon>
    </lineage>
</organism>
<feature type="region of interest" description="Disordered" evidence="1">
    <location>
        <begin position="1"/>
        <end position="47"/>
    </location>
</feature>
<gene>
    <name evidence="3" type="ORF">BO99DRAFT_380837</name>
</gene>
<dbReference type="InterPro" id="IPR057379">
    <property type="entry name" value="PH_SPO71"/>
</dbReference>
<dbReference type="InterPro" id="IPR011993">
    <property type="entry name" value="PH-like_dom_sf"/>
</dbReference>
<dbReference type="GO" id="GO:0005628">
    <property type="term" value="C:prospore membrane"/>
    <property type="evidence" value="ECO:0007669"/>
    <property type="project" value="TreeGrafter"/>
</dbReference>
<dbReference type="AlphaFoldDB" id="A0A2V5HYD1"/>
<name>A0A2V5HYD1_ASPV1</name>
<dbReference type="Proteomes" id="UP000249829">
    <property type="component" value="Unassembled WGS sequence"/>
</dbReference>
<dbReference type="Pfam" id="PF15407">
    <property type="entry name" value="Spo7_2_N"/>
    <property type="match status" value="1"/>
</dbReference>
<dbReference type="InterPro" id="IPR029217">
    <property type="entry name" value="Spo7_2_N"/>
</dbReference>
<evidence type="ECO:0000313" key="4">
    <source>
        <dbReference type="Proteomes" id="UP000249829"/>
    </source>
</evidence>
<protein>
    <recommendedName>
        <fullName evidence="2">PH domain-containing protein</fullName>
    </recommendedName>
</protein>
<feature type="compositionally biased region" description="Low complexity" evidence="1">
    <location>
        <begin position="164"/>
        <end position="178"/>
    </location>
</feature>
<dbReference type="PANTHER" id="PTHR28076:SF1">
    <property type="entry name" value="PROSPORE MEMBRANE ADAPTER PROTEIN SPO71"/>
    <property type="match status" value="1"/>
</dbReference>
<feature type="compositionally biased region" description="Basic and acidic residues" evidence="1">
    <location>
        <begin position="129"/>
        <end position="143"/>
    </location>
</feature>
<dbReference type="SUPFAM" id="SSF50729">
    <property type="entry name" value="PH domain-like"/>
    <property type="match status" value="1"/>
</dbReference>
<accession>A0A2V5HYD1</accession>
<dbReference type="PROSITE" id="PS50003">
    <property type="entry name" value="PH_DOMAIN"/>
    <property type="match status" value="2"/>
</dbReference>
<feature type="compositionally biased region" description="Polar residues" evidence="1">
    <location>
        <begin position="225"/>
        <end position="240"/>
    </location>
</feature>
<sequence>MTSHVPTEQHSSDGMTTDPRLGYHGSKYRGLGPDSHTAEKLHHASPKHIHMTNRRFFIGPIPQGWLQNHRKSWWRTRLRLSKYSSRTVTFSADPMVARYTEEYDSDEYESSPEEESAGLADTTEDEATERESEGETSDREPRPRKSLRTIPYTLFEDNGHEVSRTTTADASRSTSSETANHEGASTRRQDGGSAYYTAHERGPSDASFEPSRMESEQPTREQDRQTLQVPSQYAESQSSPMIPASDHGSTTGLLRPASRSKGKGRAPSISTPADLEQHEPRVESDEEQSIPQGKRVRSNPLHPLHKKAVRYNLDDNLLDKQQRLFSRISRTQGVLSRHRPHRRKIQEGEVLKAEKMLVRIEETIQDKLPDDYTENDSLKSENRVVDQWREYLVACRVSSNPDAPFSLQMYKTRVIPEVQKAGTRVSPQYDIPLGRKRTKVNLYSHLDKTIVIWGPCKRGTKIFIVRPKSAAHAMEWYTFLSQVLGRRRPTSLPIHVPDLGVSLVFKNPFEQLEAIYSKKGKGGVLGRAATEESSVATAIVRGCLEMLEHRPEWAEVLNRWSKTEIMGLAWKRYDRLEWVFGTNEANMYGTIAMHTTHELELRPRQHYHTHIKHDHEKEDEPPPVEGFLVRLTSQRGVHQRLNKMFFKRLYFFTQDHHLFFCRPSKSLPPAPPKLDRDETTTPSTQQILDASPLSYDIDPYPLQDGEITWLSSGNKEHVAKYDEQAYAQQQRNAHNIENADGFIDLSRVKQVRNVHRDACPADPNLEQGPDVDFQPDATDSRRDDGATKQFDDARTFEMLLHNDLVVRFQAYDEITKNEWMKRLDALVKYWKVRLAADAAELKLLRQRNQELLGIDEEMESIMGQFARKWEVKKAEASPLLHNICALSGCRTIKMSGQLYRKPRRHSTFKRCHVVLMAGKLLIFRTSLRKRNGAEVPHIHHSLETTIDLADCYIYSGLLTESDLLYSNQTFDSNRPGHNSLPRVYLSTDVYTSSDEDTAIAFVIWQPLRRNYFRSREYGTKGEKRQRLKQVSTLGVHGRTIVFKARSRVEKDRWVLSIASEIDRLQEDRPEDVRIISQQD</sequence>
<dbReference type="PANTHER" id="PTHR28076">
    <property type="entry name" value="SPORULATION-SPECIFIC PROTEIN 71"/>
    <property type="match status" value="1"/>
</dbReference>
<dbReference type="Pfam" id="PF23207">
    <property type="entry name" value="PH_SPO71"/>
    <property type="match status" value="1"/>
</dbReference>
<dbReference type="Gene3D" id="2.30.29.30">
    <property type="entry name" value="Pleckstrin-homology domain (PH domain)/Phosphotyrosine-binding domain (PTB)"/>
    <property type="match status" value="1"/>
</dbReference>
<dbReference type="STRING" id="1450538.A0A2V5HYD1"/>
<dbReference type="OMA" id="DRWVMSI"/>
<feature type="compositionally biased region" description="Basic and acidic residues" evidence="1">
    <location>
        <begin position="211"/>
        <end position="224"/>
    </location>
</feature>
<evidence type="ECO:0000313" key="3">
    <source>
        <dbReference type="EMBL" id="PYI21290.1"/>
    </source>
</evidence>
<feature type="domain" description="PH" evidence="2">
    <location>
        <begin position="621"/>
        <end position="828"/>
    </location>
</feature>
<evidence type="ECO:0000256" key="1">
    <source>
        <dbReference type="SAM" id="MobiDB-lite"/>
    </source>
</evidence>
<proteinExistence type="predicted"/>